<reference evidence="1 2" key="1">
    <citation type="journal article" date="2016" name="Genome Announc.">
        <title>Draft Whole-Genome Sequence of Trichoderma gamsii T6085, a Promising Biocontrol Agent of Fusarium Head Blight on Wheat.</title>
        <authorList>
            <person name="Baroncelli R."/>
            <person name="Zapparata A."/>
            <person name="Piaggeschi G."/>
            <person name="Sarrocco S."/>
            <person name="Vannacci G."/>
        </authorList>
    </citation>
    <scope>NUCLEOTIDE SEQUENCE [LARGE SCALE GENOMIC DNA]</scope>
    <source>
        <strain evidence="1 2">T6085</strain>
    </source>
</reference>
<proteinExistence type="predicted"/>
<evidence type="ECO:0000313" key="2">
    <source>
        <dbReference type="Proteomes" id="UP000054821"/>
    </source>
</evidence>
<name>A0A2P4ZQQ6_9HYPO</name>
<dbReference type="Proteomes" id="UP000054821">
    <property type="component" value="Unassembled WGS sequence"/>
</dbReference>
<sequence length="74" mass="8505">MIIRVRQVTTSMNTIRPRQRPKSGSTLADEPFGQCRYLLLSCRHEPLRNYAFMTPDRDRHWTITGLTVPSGICG</sequence>
<dbReference type="AlphaFoldDB" id="A0A2P4ZQQ6"/>
<keyword evidence="2" id="KW-1185">Reference proteome</keyword>
<gene>
    <name evidence="1" type="ORF">TGAM01_v204611</name>
</gene>
<dbReference type="RefSeq" id="XP_024405802.1">
    <property type="nucleotide sequence ID" value="XM_024549462.1"/>
</dbReference>
<evidence type="ECO:0000313" key="1">
    <source>
        <dbReference type="EMBL" id="PON26601.1"/>
    </source>
</evidence>
<organism evidence="1 2">
    <name type="scientific">Trichoderma gamsii</name>
    <dbReference type="NCBI Taxonomy" id="398673"/>
    <lineage>
        <taxon>Eukaryota</taxon>
        <taxon>Fungi</taxon>
        <taxon>Dikarya</taxon>
        <taxon>Ascomycota</taxon>
        <taxon>Pezizomycotina</taxon>
        <taxon>Sordariomycetes</taxon>
        <taxon>Hypocreomycetidae</taxon>
        <taxon>Hypocreales</taxon>
        <taxon>Hypocreaceae</taxon>
        <taxon>Trichoderma</taxon>
    </lineage>
</organism>
<dbReference type="GeneID" id="36347528"/>
<dbReference type="EMBL" id="JPDN02000013">
    <property type="protein sequence ID" value="PON26601.1"/>
    <property type="molecule type" value="Genomic_DNA"/>
</dbReference>
<accession>A0A2P4ZQQ6</accession>
<comment type="caution">
    <text evidence="1">The sequence shown here is derived from an EMBL/GenBank/DDBJ whole genome shotgun (WGS) entry which is preliminary data.</text>
</comment>
<protein>
    <submittedName>
        <fullName evidence="1">Uncharacterized protein</fullName>
    </submittedName>
</protein>